<evidence type="ECO:0000313" key="2">
    <source>
        <dbReference type="Proteomes" id="UP000076603"/>
    </source>
</evidence>
<sequence length="56" mass="6655">MKKNKLPYYKMKILIHLIVGLLLDTFVYDSRKLADVFKYNNTSYQLIIIAIINIIH</sequence>
<keyword evidence="2" id="KW-1185">Reference proteome</keyword>
<accession>A0A161XDY9</accession>
<dbReference type="AlphaFoldDB" id="A0A161XDY9"/>
<reference evidence="1 2" key="1">
    <citation type="submission" date="2016-04" db="EMBL/GenBank/DDBJ databases">
        <title>Genome sequence of Clostridium magnum DSM 2767.</title>
        <authorList>
            <person name="Poehlein A."/>
            <person name="Uhlig R."/>
            <person name="Fischer R."/>
            <person name="Bahl H."/>
            <person name="Daniel R."/>
        </authorList>
    </citation>
    <scope>NUCLEOTIDE SEQUENCE [LARGE SCALE GENOMIC DNA]</scope>
    <source>
        <strain evidence="1 2">DSM 2767</strain>
    </source>
</reference>
<organism evidence="1 2">
    <name type="scientific">Clostridium magnum DSM 2767</name>
    <dbReference type="NCBI Taxonomy" id="1121326"/>
    <lineage>
        <taxon>Bacteria</taxon>
        <taxon>Bacillati</taxon>
        <taxon>Bacillota</taxon>
        <taxon>Clostridia</taxon>
        <taxon>Eubacteriales</taxon>
        <taxon>Clostridiaceae</taxon>
        <taxon>Clostridium</taxon>
    </lineage>
</organism>
<evidence type="ECO:0000313" key="1">
    <source>
        <dbReference type="EMBL" id="KZL92566.1"/>
    </source>
</evidence>
<protein>
    <submittedName>
        <fullName evidence="1">Uncharacterized protein</fullName>
    </submittedName>
</protein>
<dbReference type="EMBL" id="LWAE01000002">
    <property type="protein sequence ID" value="KZL92566.1"/>
    <property type="molecule type" value="Genomic_DNA"/>
</dbReference>
<proteinExistence type="predicted"/>
<gene>
    <name evidence="1" type="ORF">CLMAG_23800</name>
</gene>
<dbReference type="Proteomes" id="UP000076603">
    <property type="component" value="Unassembled WGS sequence"/>
</dbReference>
<comment type="caution">
    <text evidence="1">The sequence shown here is derived from an EMBL/GenBank/DDBJ whole genome shotgun (WGS) entry which is preliminary data.</text>
</comment>
<name>A0A161XDY9_9CLOT</name>
<dbReference type="STRING" id="1121326.CLMAG_23800"/>